<evidence type="ECO:0000256" key="1">
    <source>
        <dbReference type="SAM" id="MobiDB-lite"/>
    </source>
</evidence>
<keyword evidence="3" id="KW-1185">Reference proteome</keyword>
<organism evidence="2 3">
    <name type="scientific">Portunus trituberculatus</name>
    <name type="common">Swimming crab</name>
    <name type="synonym">Neptunus trituberculatus</name>
    <dbReference type="NCBI Taxonomy" id="210409"/>
    <lineage>
        <taxon>Eukaryota</taxon>
        <taxon>Metazoa</taxon>
        <taxon>Ecdysozoa</taxon>
        <taxon>Arthropoda</taxon>
        <taxon>Crustacea</taxon>
        <taxon>Multicrustacea</taxon>
        <taxon>Malacostraca</taxon>
        <taxon>Eumalacostraca</taxon>
        <taxon>Eucarida</taxon>
        <taxon>Decapoda</taxon>
        <taxon>Pleocyemata</taxon>
        <taxon>Brachyura</taxon>
        <taxon>Eubrachyura</taxon>
        <taxon>Portunoidea</taxon>
        <taxon>Portunidae</taxon>
        <taxon>Portuninae</taxon>
        <taxon>Portunus</taxon>
    </lineage>
</organism>
<comment type="caution">
    <text evidence="2">The sequence shown here is derived from an EMBL/GenBank/DDBJ whole genome shotgun (WGS) entry which is preliminary data.</text>
</comment>
<dbReference type="Proteomes" id="UP000324222">
    <property type="component" value="Unassembled WGS sequence"/>
</dbReference>
<feature type="compositionally biased region" description="Polar residues" evidence="1">
    <location>
        <begin position="54"/>
        <end position="69"/>
    </location>
</feature>
<dbReference type="EMBL" id="VSRR010052252">
    <property type="protein sequence ID" value="MPC79846.1"/>
    <property type="molecule type" value="Genomic_DNA"/>
</dbReference>
<name>A0A5B7ID32_PORTR</name>
<accession>A0A5B7ID32</accession>
<feature type="region of interest" description="Disordered" evidence="1">
    <location>
        <begin position="13"/>
        <end position="69"/>
    </location>
</feature>
<proteinExistence type="predicted"/>
<dbReference type="AlphaFoldDB" id="A0A5B7ID32"/>
<sequence>MNTLVVLLPCCSSSSGPNLPHTAARPPASQPASSAPGSKTQSGRSNDTDDNRTRSFTAAAQHVSNIVGF</sequence>
<evidence type="ECO:0000313" key="2">
    <source>
        <dbReference type="EMBL" id="MPC79846.1"/>
    </source>
</evidence>
<evidence type="ECO:0000313" key="3">
    <source>
        <dbReference type="Proteomes" id="UP000324222"/>
    </source>
</evidence>
<feature type="compositionally biased region" description="Low complexity" evidence="1">
    <location>
        <begin position="23"/>
        <end position="38"/>
    </location>
</feature>
<reference evidence="2 3" key="1">
    <citation type="submission" date="2019-05" db="EMBL/GenBank/DDBJ databases">
        <title>Another draft genome of Portunus trituberculatus and its Hox gene families provides insights of decapod evolution.</title>
        <authorList>
            <person name="Jeong J.-H."/>
            <person name="Song I."/>
            <person name="Kim S."/>
            <person name="Choi T."/>
            <person name="Kim D."/>
            <person name="Ryu S."/>
            <person name="Kim W."/>
        </authorList>
    </citation>
    <scope>NUCLEOTIDE SEQUENCE [LARGE SCALE GENOMIC DNA]</scope>
    <source>
        <tissue evidence="2">Muscle</tissue>
    </source>
</reference>
<protein>
    <submittedName>
        <fullName evidence="2">Uncharacterized protein</fullName>
    </submittedName>
</protein>
<gene>
    <name evidence="2" type="ORF">E2C01_074397</name>
</gene>